<dbReference type="PANTHER" id="PTHR43095">
    <property type="entry name" value="SUGAR KINASE"/>
    <property type="match status" value="1"/>
</dbReference>
<evidence type="ECO:0000256" key="3">
    <source>
        <dbReference type="ARBA" id="ARBA00022777"/>
    </source>
</evidence>
<dbReference type="InterPro" id="IPR018484">
    <property type="entry name" value="FGGY_N"/>
</dbReference>
<organism evidence="7 8">
    <name type="scientific">Ferruginivarius sediminum</name>
    <dbReference type="NCBI Taxonomy" id="2661937"/>
    <lineage>
        <taxon>Bacteria</taxon>
        <taxon>Pseudomonadati</taxon>
        <taxon>Pseudomonadota</taxon>
        <taxon>Alphaproteobacteria</taxon>
        <taxon>Rhodospirillales</taxon>
        <taxon>Rhodospirillaceae</taxon>
        <taxon>Ferruginivarius</taxon>
    </lineage>
</organism>
<evidence type="ECO:0000256" key="4">
    <source>
        <dbReference type="SAM" id="MobiDB-lite"/>
    </source>
</evidence>
<evidence type="ECO:0000256" key="2">
    <source>
        <dbReference type="ARBA" id="ARBA00022679"/>
    </source>
</evidence>
<dbReference type="Gene3D" id="3.30.420.40">
    <property type="match status" value="2"/>
</dbReference>
<dbReference type="GO" id="GO:0005975">
    <property type="term" value="P:carbohydrate metabolic process"/>
    <property type="evidence" value="ECO:0007669"/>
    <property type="project" value="InterPro"/>
</dbReference>
<dbReference type="GO" id="GO:0016301">
    <property type="term" value="F:kinase activity"/>
    <property type="evidence" value="ECO:0007669"/>
    <property type="project" value="UniProtKB-KW"/>
</dbReference>
<dbReference type="Pfam" id="PF02782">
    <property type="entry name" value="FGGY_C"/>
    <property type="match status" value="1"/>
</dbReference>
<sequence length="452" mass="45728">MAESLFIGVDLGTSALKCGLWDTAGTCHGAARVAYTTETHDGRAEQRAGDWWAALCTAVGESCEGAARARIAAIAVGGHAPSPVFVDDALTPVGPVLTWRDSRAAEDVAHVFADLGGRPADGPTRLAAQVAARARWMRREVPEAYARAAVALHSWEYLIARLSGEAPCERGAPSGLPVALGVAERLLAGSGPAAGTIAGTVMPDVAARLGVPAGTAVVAAGLDSYLGAVGSGISAPGDACLTAGSSSVVASLLEPPAEGRFRLAGLPMASVPVGATGTLLRAALALSKDPVALQIARAVELSAPSVDLEALDPVDPGAPARVAELGRRIGPEAALRAVLEAIMTAERRVLAEIGGPLTRLRLVGGQAASPALTRFRAERLPCQIEVPARHDSGALGAAMLAAVALGAVSDHAEAARRMVHPSRAYAPSGKPGASSSANNGSDSSSRIQIDSK</sequence>
<feature type="region of interest" description="Disordered" evidence="4">
    <location>
        <begin position="420"/>
        <end position="452"/>
    </location>
</feature>
<reference evidence="7 8" key="1">
    <citation type="submission" date="2018-07" db="EMBL/GenBank/DDBJ databases">
        <title>Venubactetium sediminum gen. nov., sp. nov., isolated from a marine solar saltern.</title>
        <authorList>
            <person name="Wang S."/>
        </authorList>
    </citation>
    <scope>NUCLEOTIDE SEQUENCE [LARGE SCALE GENOMIC DNA]</scope>
    <source>
        <strain evidence="7 8">WD2A32</strain>
    </source>
</reference>
<evidence type="ECO:0000259" key="6">
    <source>
        <dbReference type="Pfam" id="PF02782"/>
    </source>
</evidence>
<evidence type="ECO:0008006" key="9">
    <source>
        <dbReference type="Google" id="ProtNLM"/>
    </source>
</evidence>
<dbReference type="Proteomes" id="UP000253941">
    <property type="component" value="Unassembled WGS sequence"/>
</dbReference>
<dbReference type="Pfam" id="PF00370">
    <property type="entry name" value="FGGY_N"/>
    <property type="match status" value="1"/>
</dbReference>
<keyword evidence="3" id="KW-0418">Kinase</keyword>
<feature type="domain" description="Carbohydrate kinase FGGY N-terminal" evidence="5">
    <location>
        <begin position="6"/>
        <end position="172"/>
    </location>
</feature>
<proteinExistence type="inferred from homology"/>
<dbReference type="AlphaFoldDB" id="A0A369TBK1"/>
<dbReference type="PANTHER" id="PTHR43095:SF5">
    <property type="entry name" value="XYLULOSE KINASE"/>
    <property type="match status" value="1"/>
</dbReference>
<name>A0A369TBK1_9PROT</name>
<evidence type="ECO:0000313" key="7">
    <source>
        <dbReference type="EMBL" id="RDD61894.1"/>
    </source>
</evidence>
<protein>
    <recommendedName>
        <fullName evidence="9">Carbohydrate kinase</fullName>
    </recommendedName>
</protein>
<keyword evidence="2" id="KW-0808">Transferase</keyword>
<keyword evidence="8" id="KW-1185">Reference proteome</keyword>
<dbReference type="PIRSF" id="PIRSF000538">
    <property type="entry name" value="GlpK"/>
    <property type="match status" value="1"/>
</dbReference>
<evidence type="ECO:0000256" key="1">
    <source>
        <dbReference type="ARBA" id="ARBA00009156"/>
    </source>
</evidence>
<dbReference type="SUPFAM" id="SSF53067">
    <property type="entry name" value="Actin-like ATPase domain"/>
    <property type="match status" value="2"/>
</dbReference>
<evidence type="ECO:0000259" key="5">
    <source>
        <dbReference type="Pfam" id="PF00370"/>
    </source>
</evidence>
<dbReference type="InterPro" id="IPR000577">
    <property type="entry name" value="Carb_kinase_FGGY"/>
</dbReference>
<feature type="compositionally biased region" description="Low complexity" evidence="4">
    <location>
        <begin position="426"/>
        <end position="445"/>
    </location>
</feature>
<accession>A0A369TBK1</accession>
<gene>
    <name evidence="7" type="ORF">DRB17_10405</name>
</gene>
<dbReference type="RefSeq" id="WP_114582138.1">
    <property type="nucleotide sequence ID" value="NZ_QPMH01000008.1"/>
</dbReference>
<dbReference type="InterPro" id="IPR043129">
    <property type="entry name" value="ATPase_NBD"/>
</dbReference>
<dbReference type="EMBL" id="QPMH01000008">
    <property type="protein sequence ID" value="RDD61894.1"/>
    <property type="molecule type" value="Genomic_DNA"/>
</dbReference>
<dbReference type="InterPro" id="IPR018485">
    <property type="entry name" value="FGGY_C"/>
</dbReference>
<comment type="similarity">
    <text evidence="1">Belongs to the FGGY kinase family.</text>
</comment>
<dbReference type="InterPro" id="IPR050406">
    <property type="entry name" value="FGGY_Carb_Kinase"/>
</dbReference>
<feature type="domain" description="Carbohydrate kinase FGGY C-terminal" evidence="6">
    <location>
        <begin position="314"/>
        <end position="405"/>
    </location>
</feature>
<comment type="caution">
    <text evidence="7">The sequence shown here is derived from an EMBL/GenBank/DDBJ whole genome shotgun (WGS) entry which is preliminary data.</text>
</comment>
<evidence type="ECO:0000313" key="8">
    <source>
        <dbReference type="Proteomes" id="UP000253941"/>
    </source>
</evidence>